<gene>
    <name evidence="7" type="ORF">AAIA72_03150</name>
</gene>
<keyword evidence="3 6" id="KW-0812">Transmembrane</keyword>
<evidence type="ECO:0000256" key="6">
    <source>
        <dbReference type="SAM" id="Phobius"/>
    </source>
</evidence>
<evidence type="ECO:0000256" key="2">
    <source>
        <dbReference type="ARBA" id="ARBA00022475"/>
    </source>
</evidence>
<feature type="transmembrane region" description="Helical" evidence="6">
    <location>
        <begin position="398"/>
        <end position="415"/>
    </location>
</feature>
<feature type="transmembrane region" description="Helical" evidence="6">
    <location>
        <begin position="122"/>
        <end position="141"/>
    </location>
</feature>
<keyword evidence="2" id="KW-1003">Cell membrane</keyword>
<dbReference type="Pfam" id="PF01943">
    <property type="entry name" value="Polysacc_synt"/>
    <property type="match status" value="1"/>
</dbReference>
<feature type="transmembrane region" description="Helical" evidence="6">
    <location>
        <begin position="309"/>
        <end position="331"/>
    </location>
</feature>
<dbReference type="KEGG" id="tcd:AAIA72_03150"/>
<name>A0AB39UXW5_9GAMM</name>
<evidence type="ECO:0000256" key="4">
    <source>
        <dbReference type="ARBA" id="ARBA00022989"/>
    </source>
</evidence>
<proteinExistence type="predicted"/>
<evidence type="ECO:0000256" key="1">
    <source>
        <dbReference type="ARBA" id="ARBA00004651"/>
    </source>
</evidence>
<sequence>MIRTLLVNTGSNMAVLIVKLAITFIMTPIFVRNLGNHDYGLWEMLGAIIGYMGLIEMGIRPAVSRYAAHYHALQDDAAQRETYSTAWLFMLAVGTMLGVLFYTSAALWPELLSDTQPVPMRYVWVLMIIGTELFFVFPGYIAESYLDGFQKYYLKNAITVVNSVLGALILYHYITPENGLMLLALINALGMSSKYLIFALILSRPRFGRLKPSPGYFRFVRLTEILTFGSKSLIQGIATRIENATDSLVIGAFMGPASVPFYSIPANLVQYIRTIGWTLTHAFMPLFAAMNAKGEAEQISEVYLRASRIVVGLLGMLAACVVVLGGPFIGLWIGQDYAARADVLVPVLTAFTVLPLLNPFQSRVLTAMNKHGIYARWQPVSAAINLGLSLWWVQIWGIEGVAVASLVPALLFFPFS</sequence>
<evidence type="ECO:0000256" key="3">
    <source>
        <dbReference type="ARBA" id="ARBA00022692"/>
    </source>
</evidence>
<feature type="transmembrane region" description="Helical" evidence="6">
    <location>
        <begin position="153"/>
        <end position="174"/>
    </location>
</feature>
<dbReference type="PANTHER" id="PTHR30250">
    <property type="entry name" value="PST FAMILY PREDICTED COLANIC ACID TRANSPORTER"/>
    <property type="match status" value="1"/>
</dbReference>
<reference evidence="7" key="1">
    <citation type="submission" date="2024-05" db="EMBL/GenBank/DDBJ databases">
        <title>Genome sequencing of novel strain.</title>
        <authorList>
            <person name="Ganbat D."/>
            <person name="Ganbat S."/>
            <person name="Lee S.-J."/>
        </authorList>
    </citation>
    <scope>NUCLEOTIDE SEQUENCE</scope>
    <source>
        <strain evidence="7">SMD15-11</strain>
    </source>
</reference>
<dbReference type="InterPro" id="IPR002797">
    <property type="entry name" value="Polysacc_synth"/>
</dbReference>
<feature type="transmembrane region" description="Helical" evidence="6">
    <location>
        <begin position="84"/>
        <end position="102"/>
    </location>
</feature>
<dbReference type="RefSeq" id="WP_369601999.1">
    <property type="nucleotide sequence ID" value="NZ_CP154858.1"/>
</dbReference>
<feature type="transmembrane region" description="Helical" evidence="6">
    <location>
        <begin position="12"/>
        <end position="32"/>
    </location>
</feature>
<dbReference type="EMBL" id="CP154858">
    <property type="protein sequence ID" value="XDT72998.1"/>
    <property type="molecule type" value="Genomic_DNA"/>
</dbReference>
<dbReference type="InterPro" id="IPR050833">
    <property type="entry name" value="Poly_Biosynth_Transport"/>
</dbReference>
<feature type="transmembrane region" description="Helical" evidence="6">
    <location>
        <begin position="343"/>
        <end position="361"/>
    </location>
</feature>
<organism evidence="7">
    <name type="scientific">Thermohahella caldifontis</name>
    <dbReference type="NCBI Taxonomy" id="3142973"/>
    <lineage>
        <taxon>Bacteria</taxon>
        <taxon>Pseudomonadati</taxon>
        <taxon>Pseudomonadota</taxon>
        <taxon>Gammaproteobacteria</taxon>
        <taxon>Oceanospirillales</taxon>
        <taxon>Hahellaceae</taxon>
        <taxon>Thermohahella</taxon>
    </lineage>
</organism>
<dbReference type="GO" id="GO:0005886">
    <property type="term" value="C:plasma membrane"/>
    <property type="evidence" value="ECO:0007669"/>
    <property type="project" value="UniProtKB-SubCell"/>
</dbReference>
<feature type="transmembrane region" description="Helical" evidence="6">
    <location>
        <begin position="180"/>
        <end position="202"/>
    </location>
</feature>
<feature type="transmembrane region" description="Helical" evidence="6">
    <location>
        <begin position="44"/>
        <end position="63"/>
    </location>
</feature>
<comment type="subcellular location">
    <subcellularLocation>
        <location evidence="1">Cell membrane</location>
        <topology evidence="1">Multi-pass membrane protein</topology>
    </subcellularLocation>
</comment>
<protein>
    <submittedName>
        <fullName evidence="7">Oligosaccharide flippase family protein</fullName>
    </submittedName>
</protein>
<keyword evidence="5 6" id="KW-0472">Membrane</keyword>
<dbReference type="AlphaFoldDB" id="A0AB39UXW5"/>
<accession>A0AB39UXW5</accession>
<evidence type="ECO:0000256" key="5">
    <source>
        <dbReference type="ARBA" id="ARBA00023136"/>
    </source>
</evidence>
<dbReference type="PANTHER" id="PTHR30250:SF26">
    <property type="entry name" value="PSMA PROTEIN"/>
    <property type="match status" value="1"/>
</dbReference>
<evidence type="ECO:0000313" key="7">
    <source>
        <dbReference type="EMBL" id="XDT72998.1"/>
    </source>
</evidence>
<keyword evidence="4 6" id="KW-1133">Transmembrane helix</keyword>